<sequence>MAKKAVIIGINDYAPIGAGGPDLNGCIADARDMANTLVICGFQPTNIRILTNQNATKNNIITYIKWLLTGNKAGDSLVLYYSGHGTRVANIGTDLELDGLDEAVCPHDYATAGVIRDDEFKNLFKGKVRKGVSFDVFFDCCHSGSGTRKMNLSGIDGMFANETPRFIPPMLEDEFYFNFSKSIETKSSTKEASSEEATTTTKSLNKVPEMNHVLWAGCMDNQVSMEGDFSGMTRGYFTYNLCKVLRATSGNITRELLDSQIANALSAMGAAQINQTEGKSAKLKLKIFE</sequence>
<dbReference type="PANTHER" id="PTHR48104:SF30">
    <property type="entry name" value="METACASPASE-1"/>
    <property type="match status" value="1"/>
</dbReference>
<evidence type="ECO:0000313" key="3">
    <source>
        <dbReference type="Proteomes" id="UP000184488"/>
    </source>
</evidence>
<proteinExistence type="predicted"/>
<dbReference type="AlphaFoldDB" id="A0A1M6D7J2"/>
<dbReference type="OrthoDB" id="2546654at2"/>
<dbReference type="GO" id="GO:0004197">
    <property type="term" value="F:cysteine-type endopeptidase activity"/>
    <property type="evidence" value="ECO:0007669"/>
    <property type="project" value="InterPro"/>
</dbReference>
<dbReference type="PANTHER" id="PTHR48104">
    <property type="entry name" value="METACASPASE-4"/>
    <property type="match status" value="1"/>
</dbReference>
<accession>A0A1M6D7J2</accession>
<feature type="domain" description="Peptidase C14 caspase" evidence="1">
    <location>
        <begin position="3"/>
        <end position="275"/>
    </location>
</feature>
<dbReference type="Proteomes" id="UP000184488">
    <property type="component" value="Unassembled WGS sequence"/>
</dbReference>
<protein>
    <submittedName>
        <fullName evidence="2">Caspase domain-containing protein</fullName>
    </submittedName>
</protein>
<evidence type="ECO:0000259" key="1">
    <source>
        <dbReference type="Pfam" id="PF00656"/>
    </source>
</evidence>
<dbReference type="EMBL" id="FQZI01000002">
    <property type="protein sequence ID" value="SHI69111.1"/>
    <property type="molecule type" value="Genomic_DNA"/>
</dbReference>
<dbReference type="SUPFAM" id="SSF52129">
    <property type="entry name" value="Caspase-like"/>
    <property type="match status" value="1"/>
</dbReference>
<dbReference type="STRING" id="415425.SAMN05444363_1288"/>
<dbReference type="InterPro" id="IPR050452">
    <property type="entry name" value="Metacaspase"/>
</dbReference>
<dbReference type="GO" id="GO:0005737">
    <property type="term" value="C:cytoplasm"/>
    <property type="evidence" value="ECO:0007669"/>
    <property type="project" value="TreeGrafter"/>
</dbReference>
<name>A0A1M6D7J2_9FLAO</name>
<dbReference type="GO" id="GO:0006508">
    <property type="term" value="P:proteolysis"/>
    <property type="evidence" value="ECO:0007669"/>
    <property type="project" value="InterPro"/>
</dbReference>
<organism evidence="2 3">
    <name type="scientific">Flavobacterium terrae</name>
    <dbReference type="NCBI Taxonomy" id="415425"/>
    <lineage>
        <taxon>Bacteria</taxon>
        <taxon>Pseudomonadati</taxon>
        <taxon>Bacteroidota</taxon>
        <taxon>Flavobacteriia</taxon>
        <taxon>Flavobacteriales</taxon>
        <taxon>Flavobacteriaceae</taxon>
        <taxon>Flavobacterium</taxon>
    </lineage>
</organism>
<reference evidence="3" key="1">
    <citation type="submission" date="2016-11" db="EMBL/GenBank/DDBJ databases">
        <authorList>
            <person name="Varghese N."/>
            <person name="Submissions S."/>
        </authorList>
    </citation>
    <scope>NUCLEOTIDE SEQUENCE [LARGE SCALE GENOMIC DNA]</scope>
    <source>
        <strain evidence="3">DSM 18829</strain>
    </source>
</reference>
<dbReference type="InterPro" id="IPR011600">
    <property type="entry name" value="Pept_C14_caspase"/>
</dbReference>
<dbReference type="Pfam" id="PF00656">
    <property type="entry name" value="Peptidase_C14"/>
    <property type="match status" value="1"/>
</dbReference>
<dbReference type="InterPro" id="IPR029030">
    <property type="entry name" value="Caspase-like_dom_sf"/>
</dbReference>
<dbReference type="RefSeq" id="WP_073310390.1">
    <property type="nucleotide sequence ID" value="NZ_FQZI01000002.1"/>
</dbReference>
<evidence type="ECO:0000313" key="2">
    <source>
        <dbReference type="EMBL" id="SHI69111.1"/>
    </source>
</evidence>
<dbReference type="Gene3D" id="3.40.50.1460">
    <property type="match status" value="1"/>
</dbReference>
<keyword evidence="3" id="KW-1185">Reference proteome</keyword>
<gene>
    <name evidence="2" type="ORF">SAMN05444363_1288</name>
</gene>